<dbReference type="PIRSF" id="PIRSF036924">
    <property type="entry name" value="Snx5_Snx6"/>
    <property type="match status" value="1"/>
</dbReference>
<dbReference type="CDD" id="cd07621">
    <property type="entry name" value="BAR_SNX5_6"/>
    <property type="match status" value="1"/>
</dbReference>
<evidence type="ECO:0000256" key="3">
    <source>
        <dbReference type="ARBA" id="ARBA00022927"/>
    </source>
</evidence>
<evidence type="ECO:0000256" key="5">
    <source>
        <dbReference type="SAM" id="Coils"/>
    </source>
</evidence>
<dbReference type="Gene3D" id="1.20.1270.60">
    <property type="entry name" value="Arfaptin homology (AH) domain/BAR domain"/>
    <property type="match status" value="1"/>
</dbReference>
<proteinExistence type="inferred from homology"/>
<evidence type="ECO:0000313" key="7">
    <source>
        <dbReference type="EMBL" id="CAD5119720.1"/>
    </source>
</evidence>
<dbReference type="EMBL" id="CAJFCJ010000011">
    <property type="protein sequence ID" value="CAD5119720.1"/>
    <property type="molecule type" value="Genomic_DNA"/>
</dbReference>
<feature type="coiled-coil region" evidence="5">
    <location>
        <begin position="324"/>
        <end position="379"/>
    </location>
</feature>
<gene>
    <name evidence="7" type="ORF">DGYR_LOCUS7914</name>
</gene>
<evidence type="ECO:0000259" key="6">
    <source>
        <dbReference type="PROSITE" id="PS50195"/>
    </source>
</evidence>
<protein>
    <recommendedName>
        <fullName evidence="4">Sorting nexin</fullName>
    </recommendedName>
</protein>
<dbReference type="AlphaFoldDB" id="A0A7I8VW57"/>
<dbReference type="InterPro" id="IPR015404">
    <property type="entry name" value="Vps5_C"/>
</dbReference>
<dbReference type="GO" id="GO:0015031">
    <property type="term" value="P:protein transport"/>
    <property type="evidence" value="ECO:0007669"/>
    <property type="project" value="UniProtKB-KW"/>
</dbReference>
<dbReference type="InterPro" id="IPR027267">
    <property type="entry name" value="AH/BAR_dom_sf"/>
</dbReference>
<feature type="domain" description="PX" evidence="6">
    <location>
        <begin position="37"/>
        <end position="184"/>
    </location>
</feature>
<dbReference type="SUPFAM" id="SSF103657">
    <property type="entry name" value="BAR/IMD domain-like"/>
    <property type="match status" value="1"/>
</dbReference>
<dbReference type="Pfam" id="PF09325">
    <property type="entry name" value="Vps5"/>
    <property type="match status" value="1"/>
</dbReference>
<reference evidence="7 8" key="1">
    <citation type="submission" date="2020-08" db="EMBL/GenBank/DDBJ databases">
        <authorList>
            <person name="Hejnol A."/>
        </authorList>
    </citation>
    <scope>NUCLEOTIDE SEQUENCE [LARGE SCALE GENOMIC DNA]</scope>
</reference>
<accession>A0A7I8VW57</accession>
<name>A0A7I8VW57_9ANNE</name>
<evidence type="ECO:0000313" key="8">
    <source>
        <dbReference type="Proteomes" id="UP000549394"/>
    </source>
</evidence>
<dbReference type="FunFam" id="1.20.1270.60:FF:000008">
    <property type="entry name" value="Sorting nexin"/>
    <property type="match status" value="1"/>
</dbReference>
<dbReference type="Pfam" id="PF00787">
    <property type="entry name" value="PX"/>
    <property type="match status" value="1"/>
</dbReference>
<dbReference type="CDD" id="cd06892">
    <property type="entry name" value="PX_SNX5_like"/>
    <property type="match status" value="1"/>
</dbReference>
<sequence>MANEEVVSYRKIGSQKLPYFLGDNLFTKGKSETVDLNAEATPIAVDISDALSERDKVKFTVHTKTSLQEFQKPEVSVVRQHEEFIWLHDMFESAEEYAGIIIPPPPPKPDFDASREKLQKLGEGEGTLTKDEFQKMKKELEAEYLATFKKTVAMHEVFLQRIAAHPFLRKDVKFRVFLEYESDLNVRGKNKKEKLGGYFKTAVQSVDEVLLSNQKDVDEFFEKQRKFLVTYYLRIKGATLSADQTTKCHKNVSDSYLKASSNLSELSNAENTDIEALLHCLAECFEKIRELESRVASDEDLKLSDTFRYYLGDSAAAKHLLYRRSKALATYENANKALDKARSKNKDVYITEKQQQEACERFEKLSETAREELDDFKKRRIKHFKKNLTDLAEMEIKHAKAQTALLQSTIEQLKGSL</sequence>
<dbReference type="Proteomes" id="UP000549394">
    <property type="component" value="Unassembled WGS sequence"/>
</dbReference>
<dbReference type="InterPro" id="IPR036871">
    <property type="entry name" value="PX_dom_sf"/>
</dbReference>
<organism evidence="7 8">
    <name type="scientific">Dimorphilus gyrociliatus</name>
    <dbReference type="NCBI Taxonomy" id="2664684"/>
    <lineage>
        <taxon>Eukaryota</taxon>
        <taxon>Metazoa</taxon>
        <taxon>Spiralia</taxon>
        <taxon>Lophotrochozoa</taxon>
        <taxon>Annelida</taxon>
        <taxon>Polychaeta</taxon>
        <taxon>Polychaeta incertae sedis</taxon>
        <taxon>Dinophilidae</taxon>
        <taxon>Dimorphilus</taxon>
    </lineage>
</organism>
<comment type="caution">
    <text evidence="7">The sequence shown here is derived from an EMBL/GenBank/DDBJ whole genome shotgun (WGS) entry which is preliminary data.</text>
</comment>
<dbReference type="PROSITE" id="PS50195">
    <property type="entry name" value="PX"/>
    <property type="match status" value="1"/>
</dbReference>
<evidence type="ECO:0000256" key="1">
    <source>
        <dbReference type="ARBA" id="ARBA00010883"/>
    </source>
</evidence>
<keyword evidence="3 4" id="KW-0653">Protein transport</keyword>
<dbReference type="GO" id="GO:0035091">
    <property type="term" value="F:phosphatidylinositol binding"/>
    <property type="evidence" value="ECO:0007669"/>
    <property type="project" value="UniProtKB-UniRule"/>
</dbReference>
<keyword evidence="2 4" id="KW-0813">Transport</keyword>
<dbReference type="GO" id="GO:0005768">
    <property type="term" value="C:endosome"/>
    <property type="evidence" value="ECO:0007669"/>
    <property type="project" value="UniProtKB-ARBA"/>
</dbReference>
<dbReference type="SUPFAM" id="SSF64268">
    <property type="entry name" value="PX domain"/>
    <property type="match status" value="1"/>
</dbReference>
<dbReference type="PANTHER" id="PTHR45850:SF1">
    <property type="entry name" value="SORTING NEXIN 6, ISOFORM B"/>
    <property type="match status" value="1"/>
</dbReference>
<comment type="similarity">
    <text evidence="1 4">Belongs to the sorting nexin family.</text>
</comment>
<dbReference type="InterPro" id="IPR001683">
    <property type="entry name" value="PX_dom"/>
</dbReference>
<evidence type="ECO:0000256" key="2">
    <source>
        <dbReference type="ARBA" id="ARBA00022448"/>
    </source>
</evidence>
<keyword evidence="5" id="KW-0175">Coiled coil</keyword>
<dbReference type="PANTHER" id="PTHR45850">
    <property type="entry name" value="SORTING NEXIN FAMILY MEMBER"/>
    <property type="match status" value="1"/>
</dbReference>
<dbReference type="InterPro" id="IPR014637">
    <property type="entry name" value="SNX5/SNX6/SNX32"/>
</dbReference>
<keyword evidence="8" id="KW-1185">Reference proteome</keyword>
<dbReference type="OrthoDB" id="9976382at2759"/>
<dbReference type="FunFam" id="3.30.1520.10:FF:000001">
    <property type="entry name" value="Sorting nexin"/>
    <property type="match status" value="1"/>
</dbReference>
<evidence type="ECO:0000256" key="4">
    <source>
        <dbReference type="PIRNR" id="PIRNR036924"/>
    </source>
</evidence>
<comment type="function">
    <text evidence="4">Involved in several stages of intracellular trafficking.</text>
</comment>
<dbReference type="Gene3D" id="3.30.1520.10">
    <property type="entry name" value="Phox-like domain"/>
    <property type="match status" value="1"/>
</dbReference>